<proteinExistence type="predicted"/>
<dbReference type="Pfam" id="PF14248">
    <property type="entry name" value="DUF4345"/>
    <property type="match status" value="1"/>
</dbReference>
<organism evidence="2 3">
    <name type="scientific">Lutimonas vermicola</name>
    <dbReference type="NCBI Taxonomy" id="414288"/>
    <lineage>
        <taxon>Bacteria</taxon>
        <taxon>Pseudomonadati</taxon>
        <taxon>Bacteroidota</taxon>
        <taxon>Flavobacteriia</taxon>
        <taxon>Flavobacteriales</taxon>
        <taxon>Flavobacteriaceae</taxon>
        <taxon>Lutimonas</taxon>
    </lineage>
</organism>
<evidence type="ECO:0000256" key="1">
    <source>
        <dbReference type="SAM" id="Phobius"/>
    </source>
</evidence>
<comment type="caution">
    <text evidence="2">The sequence shown here is derived from an EMBL/GenBank/DDBJ whole genome shotgun (WGS) entry which is preliminary data.</text>
</comment>
<protein>
    <submittedName>
        <fullName evidence="2">DUF4345 domain-containing protein</fullName>
    </submittedName>
</protein>
<keyword evidence="1" id="KW-0812">Transmembrane</keyword>
<keyword evidence="1" id="KW-1133">Transmembrane helix</keyword>
<feature type="transmembrane region" description="Helical" evidence="1">
    <location>
        <begin position="7"/>
        <end position="25"/>
    </location>
</feature>
<sequence>MNRKNLHLLISIAVIIPSALMYGLFPEKVLPLLLDVSIDSNDLKNVFRVVMCLYLGIAGIWILGVLRSAYWKFATLLAIVFMGSLSLGRAISFVIDGQPSLIFVLGFFGEFVLAAFSLWQFKRYQH</sequence>
<accession>A0ABU9KYE3</accession>
<evidence type="ECO:0000313" key="3">
    <source>
        <dbReference type="Proteomes" id="UP001474120"/>
    </source>
</evidence>
<feature type="transmembrane region" description="Helical" evidence="1">
    <location>
        <begin position="45"/>
        <end position="66"/>
    </location>
</feature>
<keyword evidence="1" id="KW-0472">Membrane</keyword>
<keyword evidence="3" id="KW-1185">Reference proteome</keyword>
<name>A0ABU9KYE3_9FLAO</name>
<dbReference type="EMBL" id="JBCDNA010000001">
    <property type="protein sequence ID" value="MEL4455211.1"/>
    <property type="molecule type" value="Genomic_DNA"/>
</dbReference>
<dbReference type="Proteomes" id="UP001474120">
    <property type="component" value="Unassembled WGS sequence"/>
</dbReference>
<feature type="transmembrane region" description="Helical" evidence="1">
    <location>
        <begin position="73"/>
        <end position="95"/>
    </location>
</feature>
<feature type="transmembrane region" description="Helical" evidence="1">
    <location>
        <begin position="101"/>
        <end position="121"/>
    </location>
</feature>
<reference evidence="2 3" key="1">
    <citation type="submission" date="2024-04" db="EMBL/GenBank/DDBJ databases">
        <title>whole genome sequencing of Lutimonas vermicola strain IMCC1616.</title>
        <authorList>
            <person name="Bae S.S."/>
        </authorList>
    </citation>
    <scope>NUCLEOTIDE SEQUENCE [LARGE SCALE GENOMIC DNA]</scope>
    <source>
        <strain evidence="2 3">IMCC1616</strain>
    </source>
</reference>
<dbReference type="RefSeq" id="WP_342159005.1">
    <property type="nucleotide sequence ID" value="NZ_JBCDNA010000001.1"/>
</dbReference>
<gene>
    <name evidence="2" type="ORF">AABB81_04845</name>
</gene>
<evidence type="ECO:0000313" key="2">
    <source>
        <dbReference type="EMBL" id="MEL4455211.1"/>
    </source>
</evidence>
<dbReference type="InterPro" id="IPR025597">
    <property type="entry name" value="DUF4345"/>
</dbReference>